<dbReference type="EMBL" id="KZ670101">
    <property type="protein sequence ID" value="PPR83922.1"/>
    <property type="molecule type" value="Genomic_DNA"/>
</dbReference>
<sequence length="118" mass="12906">MRCPPPATSGAGIGVDGAFFDSSPLLRFSSYVGSAGSFVVEQIAYTSFAPQPFPQVPFQFFPPPLPLAFNLSKLSQTLYDPRTLFHLVLEELQEALHQDQVHGHLMSSVSKVCSFNCI</sequence>
<dbReference type="Proteomes" id="UP000239757">
    <property type="component" value="Unassembled WGS sequence"/>
</dbReference>
<accession>A0A2P5VYK4</accession>
<organism evidence="1 2">
    <name type="scientific">Gossypium barbadense</name>
    <name type="common">Sea Island cotton</name>
    <name type="synonym">Hibiscus barbadensis</name>
    <dbReference type="NCBI Taxonomy" id="3634"/>
    <lineage>
        <taxon>Eukaryota</taxon>
        <taxon>Viridiplantae</taxon>
        <taxon>Streptophyta</taxon>
        <taxon>Embryophyta</taxon>
        <taxon>Tracheophyta</taxon>
        <taxon>Spermatophyta</taxon>
        <taxon>Magnoliopsida</taxon>
        <taxon>eudicotyledons</taxon>
        <taxon>Gunneridae</taxon>
        <taxon>Pentapetalae</taxon>
        <taxon>rosids</taxon>
        <taxon>malvids</taxon>
        <taxon>Malvales</taxon>
        <taxon>Malvaceae</taxon>
        <taxon>Malvoideae</taxon>
        <taxon>Gossypium</taxon>
    </lineage>
</organism>
<dbReference type="AlphaFoldDB" id="A0A2P5VYK4"/>
<proteinExistence type="predicted"/>
<evidence type="ECO:0000313" key="2">
    <source>
        <dbReference type="Proteomes" id="UP000239757"/>
    </source>
</evidence>
<protein>
    <submittedName>
        <fullName evidence="1">Uncharacterized protein</fullName>
    </submittedName>
</protein>
<name>A0A2P5VYK4_GOSBA</name>
<gene>
    <name evidence="1" type="ORF">GOBAR_AA36794</name>
</gene>
<reference evidence="1 2" key="1">
    <citation type="submission" date="2015-01" db="EMBL/GenBank/DDBJ databases">
        <title>Genome of allotetraploid Gossypium barbadense reveals genomic plasticity and fiber elongation in cotton evolution.</title>
        <authorList>
            <person name="Chen X."/>
            <person name="Liu X."/>
            <person name="Zhao B."/>
            <person name="Zheng H."/>
            <person name="Hu Y."/>
            <person name="Lu G."/>
            <person name="Yang C."/>
            <person name="Chen J."/>
            <person name="Shan C."/>
            <person name="Zhang L."/>
            <person name="Zhou Y."/>
            <person name="Wang L."/>
            <person name="Guo W."/>
            <person name="Bai Y."/>
            <person name="Ruan J."/>
            <person name="Shangguan X."/>
            <person name="Mao Y."/>
            <person name="Jiang J."/>
            <person name="Zhu Y."/>
            <person name="Lei J."/>
            <person name="Kang H."/>
            <person name="Chen S."/>
            <person name="He X."/>
            <person name="Wang R."/>
            <person name="Wang Y."/>
            <person name="Chen J."/>
            <person name="Wang L."/>
            <person name="Yu S."/>
            <person name="Wang B."/>
            <person name="Wei J."/>
            <person name="Song S."/>
            <person name="Lu X."/>
            <person name="Gao Z."/>
            <person name="Gu W."/>
            <person name="Deng X."/>
            <person name="Ma D."/>
            <person name="Wang S."/>
            <person name="Liang W."/>
            <person name="Fang L."/>
            <person name="Cai C."/>
            <person name="Zhu X."/>
            <person name="Zhou B."/>
            <person name="Zhang Y."/>
            <person name="Chen Z."/>
            <person name="Xu S."/>
            <person name="Zhu R."/>
            <person name="Wang S."/>
            <person name="Zhang T."/>
            <person name="Zhao G."/>
        </authorList>
    </citation>
    <scope>NUCLEOTIDE SEQUENCE [LARGE SCALE GENOMIC DNA]</scope>
    <source>
        <strain evidence="2">cv. Xinhai21</strain>
        <tissue evidence="1">Leaf</tissue>
    </source>
</reference>
<evidence type="ECO:0000313" key="1">
    <source>
        <dbReference type="EMBL" id="PPR83922.1"/>
    </source>
</evidence>